<gene>
    <name evidence="12" type="ORF">FPK29_04295</name>
</gene>
<accession>A0A556RDC3</accession>
<keyword evidence="4" id="KW-1003">Cell membrane</keyword>
<proteinExistence type="inferred from homology"/>
<dbReference type="PANTHER" id="PTHR43495">
    <property type="entry name" value="GABA PERMEASE"/>
    <property type="match status" value="1"/>
</dbReference>
<feature type="transmembrane region" description="Helical" evidence="10">
    <location>
        <begin position="57"/>
        <end position="74"/>
    </location>
</feature>
<evidence type="ECO:0000256" key="4">
    <source>
        <dbReference type="ARBA" id="ARBA00022475"/>
    </source>
</evidence>
<feature type="transmembrane region" description="Helical" evidence="10">
    <location>
        <begin position="250"/>
        <end position="271"/>
    </location>
</feature>
<evidence type="ECO:0000259" key="11">
    <source>
        <dbReference type="Pfam" id="PF00324"/>
    </source>
</evidence>
<sequence>MSRSDSQSSSAEQYEDEDLKRSLNTRQMAMMAIGGAIGVGLFYGSSGAISYAGPSVLLAYALAGAAIFIVCRAVGEMATAEPVSGATVSYASRYIHPFVGYAIGWTSLLGCVAGSGAEFTALGKYVQYWFPSFPIWASGLIGMVLMGVINLISVSFYGESQFWLSAVKVVTIIVMVIGGLIIIFTGIGNGGHPVMLTNLTVDGFMPNGLSGLLFSVVMVAFAFGGSESVAYTAGEAKDVKKTMPRAVNGVFWSIVLFYLGSTFVILCMWPWDKMKGVGSPFVRVFASLGIPAAASIINFVVITASLSAVSSGIFMYSRQLYNLSLQGSAPSILSKVSKKKIPYVSVLTVVLMQLVGIALMAVLPERAFALFSSITVFMLVFSWVAELVSEYHFRSIKRREGKEDELTFKLPLYPFSNFYALAFMGLVMIMMAIMPEYRISYLVTIPWMILLAVLFVLQRRSANKQTGTTSDEDLDNPGPSIGEADLDTTLSGEGHEIMADS</sequence>
<feature type="transmembrane region" description="Helical" evidence="10">
    <location>
        <begin position="410"/>
        <end position="433"/>
    </location>
</feature>
<dbReference type="EMBL" id="VMHJ01000001">
    <property type="protein sequence ID" value="TSJ86879.1"/>
    <property type="molecule type" value="Genomic_DNA"/>
</dbReference>
<keyword evidence="5 10" id="KW-0812">Transmembrane</keyword>
<dbReference type="GO" id="GO:0055085">
    <property type="term" value="P:transmembrane transport"/>
    <property type="evidence" value="ECO:0007669"/>
    <property type="project" value="InterPro"/>
</dbReference>
<keyword evidence="6" id="KW-0029">Amino-acid transport</keyword>
<evidence type="ECO:0000256" key="10">
    <source>
        <dbReference type="SAM" id="Phobius"/>
    </source>
</evidence>
<dbReference type="Proteomes" id="UP000317536">
    <property type="component" value="Unassembled WGS sequence"/>
</dbReference>
<dbReference type="PANTHER" id="PTHR43495:SF6">
    <property type="entry name" value="THREONINE_SERINE TRANSPORTER YBXG-RELATED"/>
    <property type="match status" value="1"/>
</dbReference>
<evidence type="ECO:0000256" key="3">
    <source>
        <dbReference type="ARBA" id="ARBA00022448"/>
    </source>
</evidence>
<evidence type="ECO:0000313" key="13">
    <source>
        <dbReference type="Proteomes" id="UP000317536"/>
    </source>
</evidence>
<keyword evidence="7 10" id="KW-1133">Transmembrane helix</keyword>
<evidence type="ECO:0000256" key="8">
    <source>
        <dbReference type="ARBA" id="ARBA00023136"/>
    </source>
</evidence>
<dbReference type="AlphaFoldDB" id="A0A556RDC3"/>
<dbReference type="PIRSF" id="PIRSF006060">
    <property type="entry name" value="AA_transporter"/>
    <property type="match status" value="1"/>
</dbReference>
<dbReference type="Gene3D" id="1.20.1740.10">
    <property type="entry name" value="Amino acid/polyamine transporter I"/>
    <property type="match status" value="1"/>
</dbReference>
<feature type="transmembrane region" description="Helical" evidence="10">
    <location>
        <begin position="291"/>
        <end position="316"/>
    </location>
</feature>
<reference evidence="12 13" key="1">
    <citation type="submission" date="2019-07" db="EMBL/GenBank/DDBJ databases">
        <title>Bifidobacterium asteroides genomes.</title>
        <authorList>
            <person name="Zheng H."/>
        </authorList>
    </citation>
    <scope>NUCLEOTIDE SEQUENCE [LARGE SCALE GENOMIC DNA]</scope>
    <source>
        <strain evidence="12 13">W8111</strain>
    </source>
</reference>
<feature type="transmembrane region" description="Helical" evidence="10">
    <location>
        <begin position="368"/>
        <end position="389"/>
    </location>
</feature>
<evidence type="ECO:0000256" key="6">
    <source>
        <dbReference type="ARBA" id="ARBA00022970"/>
    </source>
</evidence>
<keyword evidence="8 10" id="KW-0472">Membrane</keyword>
<evidence type="ECO:0000256" key="7">
    <source>
        <dbReference type="ARBA" id="ARBA00022989"/>
    </source>
</evidence>
<dbReference type="PROSITE" id="PS00218">
    <property type="entry name" value="AMINO_ACID_PERMEASE_1"/>
    <property type="match status" value="1"/>
</dbReference>
<dbReference type="GO" id="GO:0006865">
    <property type="term" value="P:amino acid transport"/>
    <property type="evidence" value="ECO:0007669"/>
    <property type="project" value="UniProtKB-KW"/>
</dbReference>
<dbReference type="InterPro" id="IPR004841">
    <property type="entry name" value="AA-permease/SLC12A_dom"/>
</dbReference>
<feature type="transmembrane region" description="Helical" evidence="10">
    <location>
        <begin position="135"/>
        <end position="157"/>
    </location>
</feature>
<comment type="caution">
    <text evidence="12">The sequence shown here is derived from an EMBL/GenBank/DDBJ whole genome shotgun (WGS) entry which is preliminary data.</text>
</comment>
<feature type="domain" description="Amino acid permease/ SLC12A" evidence="11">
    <location>
        <begin position="28"/>
        <end position="452"/>
    </location>
</feature>
<organism evidence="12 13">
    <name type="scientific">Bifidobacterium asteroides</name>
    <dbReference type="NCBI Taxonomy" id="1684"/>
    <lineage>
        <taxon>Bacteria</taxon>
        <taxon>Bacillati</taxon>
        <taxon>Actinomycetota</taxon>
        <taxon>Actinomycetes</taxon>
        <taxon>Bifidobacteriales</taxon>
        <taxon>Bifidobacteriaceae</taxon>
        <taxon>Bifidobacterium</taxon>
    </lineage>
</organism>
<feature type="transmembrane region" description="Helical" evidence="10">
    <location>
        <begin position="29"/>
        <end position="51"/>
    </location>
</feature>
<evidence type="ECO:0000313" key="12">
    <source>
        <dbReference type="EMBL" id="TSJ86879.1"/>
    </source>
</evidence>
<dbReference type="Pfam" id="PF00324">
    <property type="entry name" value="AA_permease"/>
    <property type="match status" value="1"/>
</dbReference>
<name>A0A556RDC3_9BIFI</name>
<feature type="transmembrane region" description="Helical" evidence="10">
    <location>
        <begin position="439"/>
        <end position="457"/>
    </location>
</feature>
<protein>
    <submittedName>
        <fullName evidence="12">Amino acid permease</fullName>
    </submittedName>
</protein>
<dbReference type="FunFam" id="1.20.1740.10:FF:000001">
    <property type="entry name" value="Amino acid permease"/>
    <property type="match status" value="1"/>
</dbReference>
<feature type="transmembrane region" description="Helical" evidence="10">
    <location>
        <begin position="169"/>
        <end position="188"/>
    </location>
</feature>
<feature type="transmembrane region" description="Helical" evidence="10">
    <location>
        <begin position="94"/>
        <end position="115"/>
    </location>
</feature>
<feature type="transmembrane region" description="Helical" evidence="10">
    <location>
        <begin position="208"/>
        <end position="229"/>
    </location>
</feature>
<evidence type="ECO:0000256" key="5">
    <source>
        <dbReference type="ARBA" id="ARBA00022692"/>
    </source>
</evidence>
<evidence type="ECO:0000256" key="9">
    <source>
        <dbReference type="SAM" id="MobiDB-lite"/>
    </source>
</evidence>
<comment type="similarity">
    <text evidence="2">Belongs to the amino acid-polyamine-organocation (APC) superfamily. Amino acid transporter (AAT) (TC 2.A.3.1) family.</text>
</comment>
<feature type="region of interest" description="Disordered" evidence="9">
    <location>
        <begin position="466"/>
        <end position="501"/>
    </location>
</feature>
<evidence type="ECO:0000256" key="1">
    <source>
        <dbReference type="ARBA" id="ARBA00004651"/>
    </source>
</evidence>
<dbReference type="InterPro" id="IPR004840">
    <property type="entry name" value="Amino_acid_permease_CS"/>
</dbReference>
<dbReference type="GO" id="GO:0005886">
    <property type="term" value="C:plasma membrane"/>
    <property type="evidence" value="ECO:0007669"/>
    <property type="project" value="UniProtKB-SubCell"/>
</dbReference>
<feature type="transmembrane region" description="Helical" evidence="10">
    <location>
        <begin position="341"/>
        <end position="362"/>
    </location>
</feature>
<comment type="subcellular location">
    <subcellularLocation>
        <location evidence="1">Cell membrane</location>
        <topology evidence="1">Multi-pass membrane protein</topology>
    </subcellularLocation>
</comment>
<keyword evidence="3" id="KW-0813">Transport</keyword>
<evidence type="ECO:0000256" key="2">
    <source>
        <dbReference type="ARBA" id="ARBA00008583"/>
    </source>
</evidence>